<keyword evidence="2" id="KW-0326">Glycosidase</keyword>
<dbReference type="EMBL" id="VNHS01000001">
    <property type="protein sequence ID" value="TYP78975.1"/>
    <property type="molecule type" value="Genomic_DNA"/>
</dbReference>
<keyword evidence="2" id="KW-0858">Xylan degradation</keyword>
<dbReference type="GO" id="GO:0045493">
    <property type="term" value="P:xylan catabolic process"/>
    <property type="evidence" value="ECO:0007669"/>
    <property type="project" value="UniProtKB-KW"/>
</dbReference>
<gene>
    <name evidence="2" type="ORF">BCM02_10190</name>
</gene>
<dbReference type="InterPro" id="IPR035992">
    <property type="entry name" value="Ricin_B-like_lectins"/>
</dbReference>
<dbReference type="Pfam" id="PF14200">
    <property type="entry name" value="RicinB_lectin_2"/>
    <property type="match status" value="1"/>
</dbReference>
<dbReference type="InterPro" id="IPR000772">
    <property type="entry name" value="Ricin_B_lectin"/>
</dbReference>
<dbReference type="GO" id="GO:0016798">
    <property type="term" value="F:hydrolase activity, acting on glycosyl bonds"/>
    <property type="evidence" value="ECO:0007669"/>
    <property type="project" value="UniProtKB-KW"/>
</dbReference>
<evidence type="ECO:0000313" key="3">
    <source>
        <dbReference type="Proteomes" id="UP000323257"/>
    </source>
</evidence>
<keyword evidence="3" id="KW-1185">Reference proteome</keyword>
<dbReference type="PROSITE" id="PS50231">
    <property type="entry name" value="RICIN_B_LECTIN"/>
    <property type="match status" value="1"/>
</dbReference>
<evidence type="ECO:0000313" key="2">
    <source>
        <dbReference type="EMBL" id="TYP78975.1"/>
    </source>
</evidence>
<dbReference type="Proteomes" id="UP000323257">
    <property type="component" value="Unassembled WGS sequence"/>
</dbReference>
<feature type="domain" description="Ricin B lectin" evidence="1">
    <location>
        <begin position="6"/>
        <end position="62"/>
    </location>
</feature>
<comment type="caution">
    <text evidence="2">The sequence shown here is derived from an EMBL/GenBank/DDBJ whole genome shotgun (WGS) entry which is preliminary data.</text>
</comment>
<dbReference type="Gene3D" id="2.80.10.50">
    <property type="match status" value="1"/>
</dbReference>
<keyword evidence="2" id="KW-0119">Carbohydrate metabolism</keyword>
<keyword evidence="2" id="KW-0624">Polysaccharide degradation</keyword>
<dbReference type="AlphaFoldDB" id="A0A5S5CJQ0"/>
<name>A0A5S5CJQ0_9BACL</name>
<organism evidence="2 3">
    <name type="scientific">Paenibacillus methanolicus</name>
    <dbReference type="NCBI Taxonomy" id="582686"/>
    <lineage>
        <taxon>Bacteria</taxon>
        <taxon>Bacillati</taxon>
        <taxon>Bacillota</taxon>
        <taxon>Bacilli</taxon>
        <taxon>Bacillales</taxon>
        <taxon>Paenibacillaceae</taxon>
        <taxon>Paenibacillus</taxon>
    </lineage>
</organism>
<reference evidence="2 3" key="1">
    <citation type="submission" date="2019-07" db="EMBL/GenBank/DDBJ databases">
        <title>Genomic Encyclopedia of Type Strains, Phase III (KMG-III): the genomes of soil and plant-associated and newly described type strains.</title>
        <authorList>
            <person name="Whitman W."/>
        </authorList>
    </citation>
    <scope>NUCLEOTIDE SEQUENCE [LARGE SCALE GENOMIC DNA]</scope>
    <source>
        <strain evidence="2 3">BL24</strain>
    </source>
</reference>
<keyword evidence="2" id="KW-0378">Hydrolase</keyword>
<accession>A0A5S5CJQ0</accession>
<dbReference type="SUPFAM" id="SSF50370">
    <property type="entry name" value="Ricin B-like lectins"/>
    <property type="match status" value="1"/>
</dbReference>
<protein>
    <submittedName>
        <fullName evidence="2">Endo-1,4-beta-xylanase/mannan endo-1,4-beta-mannosidase/arabinogalactan endo-1,4-beta-galactosidase</fullName>
    </submittedName>
</protein>
<proteinExistence type="predicted"/>
<evidence type="ECO:0000259" key="1">
    <source>
        <dbReference type="Pfam" id="PF14200"/>
    </source>
</evidence>
<sequence length="63" mass="6819">MDGGYTNQQWQPVYTGGGFFKLENRASGKLIDVSSGSLDDGANVLQWADNGGANQQWQIIEAN</sequence>